<dbReference type="EMBL" id="JANHOG010000812">
    <property type="protein sequence ID" value="KAJ3551357.1"/>
    <property type="molecule type" value="Genomic_DNA"/>
</dbReference>
<keyword evidence="2" id="KW-1185">Reference proteome</keyword>
<reference evidence="1" key="1">
    <citation type="submission" date="2022-07" db="EMBL/GenBank/DDBJ databases">
        <title>Genome Sequence of Phlebia brevispora.</title>
        <authorList>
            <person name="Buettner E."/>
        </authorList>
    </citation>
    <scope>NUCLEOTIDE SEQUENCE</scope>
    <source>
        <strain evidence="1">MPL23</strain>
    </source>
</reference>
<evidence type="ECO:0000313" key="1">
    <source>
        <dbReference type="EMBL" id="KAJ3551357.1"/>
    </source>
</evidence>
<comment type="caution">
    <text evidence="1">The sequence shown here is derived from an EMBL/GenBank/DDBJ whole genome shotgun (WGS) entry which is preliminary data.</text>
</comment>
<accession>A0ACC1T213</accession>
<protein>
    <submittedName>
        <fullName evidence="1">Uncharacterized protein</fullName>
    </submittedName>
</protein>
<proteinExistence type="predicted"/>
<organism evidence="1 2">
    <name type="scientific">Phlebia brevispora</name>
    <dbReference type="NCBI Taxonomy" id="194682"/>
    <lineage>
        <taxon>Eukaryota</taxon>
        <taxon>Fungi</taxon>
        <taxon>Dikarya</taxon>
        <taxon>Basidiomycota</taxon>
        <taxon>Agaricomycotina</taxon>
        <taxon>Agaricomycetes</taxon>
        <taxon>Polyporales</taxon>
        <taxon>Meruliaceae</taxon>
        <taxon>Phlebia</taxon>
    </lineage>
</organism>
<dbReference type="Proteomes" id="UP001148662">
    <property type="component" value="Unassembled WGS sequence"/>
</dbReference>
<gene>
    <name evidence="1" type="ORF">NM688_g4751</name>
</gene>
<name>A0ACC1T213_9APHY</name>
<evidence type="ECO:0000313" key="2">
    <source>
        <dbReference type="Proteomes" id="UP001148662"/>
    </source>
</evidence>
<sequence length="790" mass="88225">MSGAPSLSYSEYVTTAEHLVAAKMYSLAACVMLFYDICLTFGDEVEKIWKRPFTGATILWFANRYLNPLGYIVVIVSFHQQWPESVCNRYILYPEALKTVTDTAIGMIFILRLYAIYSRSRVILGMFTVLLLTEIGMKIVRFLALGVRSQWLTDFNLQWSFTDGLPVQLPPGLVGCILTGRSERRFIWTFVVELIFGSVWSPRATIVKTLKIHRSLSSSNTTYNMLINIMLRDGILYFAAIFGANLITVVFLLTATPDLKPINASFSNLLTSLMVSRLMLNLRIAADERYKRSGHTTSTTIVREPLPHSNSLKKTFEDTVIGNLGEDVAFYTEDEEHDGKNCFQKSTMALFEVPGWTMPTAPVAGPSTSSNSRKRKRHDSEQDDAKLQSAAVNMEKLMEKLAHAEEGGEDSRQSRKNKKAKARVNAKSKGKDSGKTEAVGSTRGRNEQSKVIKNKEGGKQEQKQREKARRETEDLKQQKSIAPPAGSSSGNPERPRKQQKKIGQAVDTKAHQEADADIHVPEPAHKKKNGEHPAAEEGLTAMQARMKQSLDGARFRWINETLYKSDSVHAHDMMRENPSVFTEYHTGFRHQVQSWPVNPVSHYISALSSYPPKTVIADLGCGDAALARALVPEGFTVLSYDLVSDGEFVIEADTCSKIPLPGREAEADEESPAAQVVDVVVCALSLMGTNWVGCIREAWRILKPGRGELKIAEVASRFTEMEAFISTVSAVGFKLRSKFYLCSLAGRDIQDLTLLGRLERKLDELNDICRLLPPDRLRLALADRLCKVDE</sequence>